<proteinExistence type="predicted"/>
<dbReference type="Proteomes" id="UP001139125">
    <property type="component" value="Unassembled WGS sequence"/>
</dbReference>
<dbReference type="Pfam" id="PF01381">
    <property type="entry name" value="HTH_3"/>
    <property type="match status" value="1"/>
</dbReference>
<dbReference type="SMART" id="SM00530">
    <property type="entry name" value="HTH_XRE"/>
    <property type="match status" value="1"/>
</dbReference>
<dbReference type="GO" id="GO:0003677">
    <property type="term" value="F:DNA binding"/>
    <property type="evidence" value="ECO:0007669"/>
    <property type="project" value="InterPro"/>
</dbReference>
<organism evidence="2 3">
    <name type="scientific">Gracilimonas sediminicola</name>
    <dbReference type="NCBI Taxonomy" id="2952158"/>
    <lineage>
        <taxon>Bacteria</taxon>
        <taxon>Pseudomonadati</taxon>
        <taxon>Balneolota</taxon>
        <taxon>Balneolia</taxon>
        <taxon>Balneolales</taxon>
        <taxon>Balneolaceae</taxon>
        <taxon>Gracilimonas</taxon>
    </lineage>
</organism>
<dbReference type="SUPFAM" id="SSF47413">
    <property type="entry name" value="lambda repressor-like DNA-binding domains"/>
    <property type="match status" value="1"/>
</dbReference>
<evidence type="ECO:0000259" key="1">
    <source>
        <dbReference type="PROSITE" id="PS50943"/>
    </source>
</evidence>
<dbReference type="RefSeq" id="WP_255132770.1">
    <property type="nucleotide sequence ID" value="NZ_JANDBC010000001.1"/>
</dbReference>
<sequence length="114" mass="12986">MNKPEIVYKPKSRQDFLEDVVGDLVRLRHDKGMTQEDLNHRIGVADRLVSKWECGIRTPTSFNLYCWADALDGKLKVVPNPERPIKSKSGQMGFVDYNDTYEITADKNQVAMAA</sequence>
<name>A0A9X2L1G1_9BACT</name>
<accession>A0A9X2L1G1</accession>
<comment type="caution">
    <text evidence="2">The sequence shown here is derived from an EMBL/GenBank/DDBJ whole genome shotgun (WGS) entry which is preliminary data.</text>
</comment>
<evidence type="ECO:0000313" key="2">
    <source>
        <dbReference type="EMBL" id="MCP9290573.1"/>
    </source>
</evidence>
<gene>
    <name evidence="2" type="ORF">NM125_03125</name>
</gene>
<protein>
    <submittedName>
        <fullName evidence="2">Helix-turn-helix domain-containing protein</fullName>
    </submittedName>
</protein>
<dbReference type="PROSITE" id="PS50943">
    <property type="entry name" value="HTH_CROC1"/>
    <property type="match status" value="1"/>
</dbReference>
<dbReference type="Gene3D" id="1.10.260.40">
    <property type="entry name" value="lambda repressor-like DNA-binding domains"/>
    <property type="match status" value="1"/>
</dbReference>
<keyword evidence="3" id="KW-1185">Reference proteome</keyword>
<dbReference type="InterPro" id="IPR010982">
    <property type="entry name" value="Lambda_DNA-bd_dom_sf"/>
</dbReference>
<dbReference type="CDD" id="cd00093">
    <property type="entry name" value="HTH_XRE"/>
    <property type="match status" value="1"/>
</dbReference>
<evidence type="ECO:0000313" key="3">
    <source>
        <dbReference type="Proteomes" id="UP001139125"/>
    </source>
</evidence>
<dbReference type="EMBL" id="JANDBC010000001">
    <property type="protein sequence ID" value="MCP9290573.1"/>
    <property type="molecule type" value="Genomic_DNA"/>
</dbReference>
<dbReference type="AlphaFoldDB" id="A0A9X2L1G1"/>
<feature type="domain" description="HTH cro/C1-type" evidence="1">
    <location>
        <begin position="24"/>
        <end position="78"/>
    </location>
</feature>
<dbReference type="InterPro" id="IPR001387">
    <property type="entry name" value="Cro/C1-type_HTH"/>
</dbReference>
<reference evidence="2" key="1">
    <citation type="submission" date="2022-06" db="EMBL/GenBank/DDBJ databases">
        <title>Gracilimonas sp. CAU 1638 isolated from sea sediment.</title>
        <authorList>
            <person name="Kim W."/>
        </authorList>
    </citation>
    <scope>NUCLEOTIDE SEQUENCE</scope>
    <source>
        <strain evidence="2">CAU 1638</strain>
    </source>
</reference>